<dbReference type="GO" id="GO:0015194">
    <property type="term" value="F:L-serine transmembrane transporter activity"/>
    <property type="evidence" value="ECO:0007669"/>
    <property type="project" value="TreeGrafter"/>
</dbReference>
<evidence type="ECO:0000313" key="12">
    <source>
        <dbReference type="EMBL" id="CBJ26763.1"/>
    </source>
</evidence>
<dbReference type="GO" id="GO:0005302">
    <property type="term" value="F:L-tyrosine transmembrane transporter activity"/>
    <property type="evidence" value="ECO:0007669"/>
    <property type="project" value="TreeGrafter"/>
</dbReference>
<feature type="transmembrane region" description="Helical" evidence="10">
    <location>
        <begin position="127"/>
        <end position="154"/>
    </location>
</feature>
<dbReference type="Proteomes" id="UP000002630">
    <property type="component" value="Linkage Group LG18"/>
</dbReference>
<feature type="domain" description="Amino acid transporter transmembrane" evidence="11">
    <location>
        <begin position="647"/>
        <end position="731"/>
    </location>
</feature>
<dbReference type="GO" id="GO:0005313">
    <property type="term" value="F:L-glutamate transmembrane transporter activity"/>
    <property type="evidence" value="ECO:0007669"/>
    <property type="project" value="TreeGrafter"/>
</dbReference>
<dbReference type="GO" id="GO:0061459">
    <property type="term" value="F:L-arginine transmembrane transporter activity"/>
    <property type="evidence" value="ECO:0007669"/>
    <property type="project" value="TreeGrafter"/>
</dbReference>
<keyword evidence="7 10" id="KW-1133">Transmembrane helix</keyword>
<dbReference type="InterPro" id="IPR013057">
    <property type="entry name" value="AA_transpt_TM"/>
</dbReference>
<evidence type="ECO:0000256" key="1">
    <source>
        <dbReference type="ARBA" id="ARBA00004128"/>
    </source>
</evidence>
<feature type="region of interest" description="Disordered" evidence="9">
    <location>
        <begin position="442"/>
        <end position="571"/>
    </location>
</feature>
<dbReference type="eggNOG" id="KOG1305">
    <property type="taxonomic scope" value="Eukaryota"/>
</dbReference>
<gene>
    <name evidence="12" type="ORF">Esi_0045_0016</name>
</gene>
<dbReference type="PANTHER" id="PTHR22950">
    <property type="entry name" value="AMINO ACID TRANSPORTER"/>
    <property type="match status" value="1"/>
</dbReference>
<keyword evidence="8 10" id="KW-0472">Membrane</keyword>
<dbReference type="GO" id="GO:0005290">
    <property type="term" value="F:L-histidine transmembrane transporter activity"/>
    <property type="evidence" value="ECO:0007669"/>
    <property type="project" value="TreeGrafter"/>
</dbReference>
<evidence type="ECO:0000256" key="4">
    <source>
        <dbReference type="ARBA" id="ARBA00022554"/>
    </source>
</evidence>
<feature type="compositionally biased region" description="Basic and acidic residues" evidence="9">
    <location>
        <begin position="538"/>
        <end position="571"/>
    </location>
</feature>
<feature type="transmembrane region" description="Helical" evidence="10">
    <location>
        <begin position="24"/>
        <end position="47"/>
    </location>
</feature>
<reference evidence="12 13" key="1">
    <citation type="journal article" date="2010" name="Nature">
        <title>The Ectocarpus genome and the independent evolution of multicellularity in brown algae.</title>
        <authorList>
            <person name="Cock J.M."/>
            <person name="Sterck L."/>
            <person name="Rouze P."/>
            <person name="Scornet D."/>
            <person name="Allen A.E."/>
            <person name="Amoutzias G."/>
            <person name="Anthouard V."/>
            <person name="Artiguenave F."/>
            <person name="Aury J.M."/>
            <person name="Badger J.H."/>
            <person name="Beszteri B."/>
            <person name="Billiau K."/>
            <person name="Bonnet E."/>
            <person name="Bothwell J.H."/>
            <person name="Bowler C."/>
            <person name="Boyen C."/>
            <person name="Brownlee C."/>
            <person name="Carrano C.J."/>
            <person name="Charrier B."/>
            <person name="Cho G.Y."/>
            <person name="Coelho S.M."/>
            <person name="Collen J."/>
            <person name="Corre E."/>
            <person name="Da Silva C."/>
            <person name="Delage L."/>
            <person name="Delaroque N."/>
            <person name="Dittami S.M."/>
            <person name="Doulbeau S."/>
            <person name="Elias M."/>
            <person name="Farnham G."/>
            <person name="Gachon C.M."/>
            <person name="Gschloessl B."/>
            <person name="Heesch S."/>
            <person name="Jabbari K."/>
            <person name="Jubin C."/>
            <person name="Kawai H."/>
            <person name="Kimura K."/>
            <person name="Kloareg B."/>
            <person name="Kupper F.C."/>
            <person name="Lang D."/>
            <person name="Le Bail A."/>
            <person name="Leblanc C."/>
            <person name="Lerouge P."/>
            <person name="Lohr M."/>
            <person name="Lopez P.J."/>
            <person name="Martens C."/>
            <person name="Maumus F."/>
            <person name="Michel G."/>
            <person name="Miranda-Saavedra D."/>
            <person name="Morales J."/>
            <person name="Moreau H."/>
            <person name="Motomura T."/>
            <person name="Nagasato C."/>
            <person name="Napoli C.A."/>
            <person name="Nelson D.R."/>
            <person name="Nyvall-Collen P."/>
            <person name="Peters A.F."/>
            <person name="Pommier C."/>
            <person name="Potin P."/>
            <person name="Poulain J."/>
            <person name="Quesneville H."/>
            <person name="Read B."/>
            <person name="Rensing S.A."/>
            <person name="Ritter A."/>
            <person name="Rousvoal S."/>
            <person name="Samanta M."/>
            <person name="Samson G."/>
            <person name="Schroeder D.C."/>
            <person name="Segurens B."/>
            <person name="Strittmatter M."/>
            <person name="Tonon T."/>
            <person name="Tregear J.W."/>
            <person name="Valentin K."/>
            <person name="von Dassow P."/>
            <person name="Yamagishi T."/>
            <person name="Van de Peer Y."/>
            <person name="Wincker P."/>
        </authorList>
    </citation>
    <scope>NUCLEOTIDE SEQUENCE [LARGE SCALE GENOMIC DNA]</scope>
    <source>
        <strain evidence="13">Ec32 / CCAP1310/4</strain>
    </source>
</reference>
<dbReference type="InParanoid" id="D7G1F5"/>
<sequence>MATVRSASVSGGGGGVGGAAPRTATMFACVTTLSNTLLGVSVVGVAGGFARAGWLIGTFYLMVFACLAGSGLHLLARSSMTVSALAKRKEDAREEAEGGGGGGGKGGTRCIPPSSFRAVALVGAPRWAFLIDLAVALKCFGVATSYLVVIGDLMPTAMDDILGRSHPDSVLRDRHVWVTIGFLLAAPLAFSRTLGALKYTATLAIGLVVFLAGMVMSFLVLPGLDACPPDETVAISLNEPGTAVEGVAAAAAGGENSSRGLQLLASSARGMLSSSQAGAGIMEDIAGFASAGGDFDFGGGDEDGGSCFEGSNVLGSVQTILQTLPIFVFCFTCHQNIFTICNEIVRPTPARVDTVIACSMAVAIAIYMSIAWGAYATFGVGVDGDLLKTYPRTGLLTAARICVSMLVTSCYPLQAHPSRVCILSTWKAFSLDMQEAYSSLATDDGAGTEKDTAEDSISPSLRRHRNASGPPEAPLSSTGSVVADGSTAASPNSLGSRDGGASPSSDPGQRGKRRLLGGGEAIGGPTSAAQGGVGGDGHNTRFESQEGGEDARRGTAEVETRFLGVEDREQRGELLSEGAAAAAAAAPDEEAGVGRGGGEHVGWRQHHLQGDAADIESAGRGRTFPRTVCSAGQAAVEGEGETAFWTSPEGLRHIVVTAAFLALSYTIAMAVNDLGVILEVVGATGSTTVAFVLPGLLYLKLHPEPHPKRSLATLQLAVGLLIIPVALTFIALGHSAEGQR</sequence>
<feature type="domain" description="Amino acid transporter transmembrane" evidence="11">
    <location>
        <begin position="23"/>
        <end position="216"/>
    </location>
</feature>
<feature type="transmembrane region" description="Helical" evidence="10">
    <location>
        <begin position="395"/>
        <end position="413"/>
    </location>
</feature>
<comment type="similarity">
    <text evidence="2">Belongs to the amino acid/polyamine transporter 2 family.</text>
</comment>
<dbReference type="OrthoDB" id="438545at2759"/>
<feature type="domain" description="Amino acid transporter transmembrane" evidence="11">
    <location>
        <begin position="317"/>
        <end position="421"/>
    </location>
</feature>
<protein>
    <submittedName>
        <fullName evidence="12">Amino acid/polyamine transporter</fullName>
    </submittedName>
</protein>
<organism evidence="12 13">
    <name type="scientific">Ectocarpus siliculosus</name>
    <name type="common">Brown alga</name>
    <name type="synonym">Conferva siliculosa</name>
    <dbReference type="NCBI Taxonomy" id="2880"/>
    <lineage>
        <taxon>Eukaryota</taxon>
        <taxon>Sar</taxon>
        <taxon>Stramenopiles</taxon>
        <taxon>Ochrophyta</taxon>
        <taxon>PX clade</taxon>
        <taxon>Phaeophyceae</taxon>
        <taxon>Ectocarpales</taxon>
        <taxon>Ectocarpaceae</taxon>
        <taxon>Ectocarpus</taxon>
    </lineage>
</organism>
<accession>D7G1F5</accession>
<proteinExistence type="inferred from homology"/>
<dbReference type="EMBL" id="FN648652">
    <property type="protein sequence ID" value="CBJ26763.1"/>
    <property type="molecule type" value="Genomic_DNA"/>
</dbReference>
<keyword evidence="13" id="KW-1185">Reference proteome</keyword>
<evidence type="ECO:0000256" key="9">
    <source>
        <dbReference type="SAM" id="MobiDB-lite"/>
    </source>
</evidence>
<evidence type="ECO:0000256" key="10">
    <source>
        <dbReference type="SAM" id="Phobius"/>
    </source>
</evidence>
<dbReference type="GO" id="GO:0015189">
    <property type="term" value="F:L-lysine transmembrane transporter activity"/>
    <property type="evidence" value="ECO:0007669"/>
    <property type="project" value="TreeGrafter"/>
</dbReference>
<evidence type="ECO:0000256" key="2">
    <source>
        <dbReference type="ARBA" id="ARBA00008066"/>
    </source>
</evidence>
<dbReference type="EMBL" id="FN649743">
    <property type="protein sequence ID" value="CBJ26763.1"/>
    <property type="molecule type" value="Genomic_DNA"/>
</dbReference>
<evidence type="ECO:0000259" key="11">
    <source>
        <dbReference type="Pfam" id="PF01490"/>
    </source>
</evidence>
<feature type="transmembrane region" description="Helical" evidence="10">
    <location>
        <begin position="201"/>
        <end position="221"/>
    </location>
</feature>
<dbReference type="AlphaFoldDB" id="D7G1F5"/>
<evidence type="ECO:0000256" key="8">
    <source>
        <dbReference type="ARBA" id="ARBA00023136"/>
    </source>
</evidence>
<dbReference type="GO" id="GO:0005774">
    <property type="term" value="C:vacuolar membrane"/>
    <property type="evidence" value="ECO:0007669"/>
    <property type="project" value="UniProtKB-SubCell"/>
</dbReference>
<dbReference type="STRING" id="2880.D7G1F5"/>
<dbReference type="PANTHER" id="PTHR22950:SF678">
    <property type="entry name" value="VACUOLAR AMINO ACID TRANSPORTER 5-RELATED"/>
    <property type="match status" value="1"/>
</dbReference>
<evidence type="ECO:0000256" key="6">
    <source>
        <dbReference type="ARBA" id="ARBA00022970"/>
    </source>
</evidence>
<feature type="transmembrane region" description="Helical" evidence="10">
    <location>
        <begin position="677"/>
        <end position="699"/>
    </location>
</feature>
<feature type="transmembrane region" description="Helical" evidence="10">
    <location>
        <begin position="354"/>
        <end position="375"/>
    </location>
</feature>
<feature type="transmembrane region" description="Helical" evidence="10">
    <location>
        <begin position="711"/>
        <end position="732"/>
    </location>
</feature>
<keyword evidence="3" id="KW-0813">Transport</keyword>
<feature type="transmembrane region" description="Helical" evidence="10">
    <location>
        <begin position="175"/>
        <end position="195"/>
    </location>
</feature>
<keyword evidence="4" id="KW-0926">Vacuole</keyword>
<keyword evidence="6" id="KW-0029">Amino-acid transport</keyword>
<evidence type="ECO:0000313" key="13">
    <source>
        <dbReference type="Proteomes" id="UP000002630"/>
    </source>
</evidence>
<evidence type="ECO:0000256" key="7">
    <source>
        <dbReference type="ARBA" id="ARBA00022989"/>
    </source>
</evidence>
<name>D7G1F5_ECTSI</name>
<evidence type="ECO:0000256" key="3">
    <source>
        <dbReference type="ARBA" id="ARBA00022448"/>
    </source>
</evidence>
<dbReference type="Pfam" id="PF01490">
    <property type="entry name" value="Aa_trans"/>
    <property type="match status" value="3"/>
</dbReference>
<evidence type="ECO:0000256" key="5">
    <source>
        <dbReference type="ARBA" id="ARBA00022692"/>
    </source>
</evidence>
<feature type="transmembrane region" description="Helical" evidence="10">
    <location>
        <begin position="54"/>
        <end position="76"/>
    </location>
</feature>
<comment type="subcellular location">
    <subcellularLocation>
        <location evidence="1">Vacuole membrane</location>
        <topology evidence="1">Multi-pass membrane protein</topology>
    </subcellularLocation>
</comment>
<keyword evidence="5 10" id="KW-0812">Transmembrane</keyword>